<reference evidence="4" key="1">
    <citation type="submission" date="2021-08" db="EMBL/GenBank/DDBJ databases">
        <title>WGS assembly of Ceratopteris richardii.</title>
        <authorList>
            <person name="Marchant D.B."/>
            <person name="Chen G."/>
            <person name="Jenkins J."/>
            <person name="Shu S."/>
            <person name="Leebens-Mack J."/>
            <person name="Grimwood J."/>
            <person name="Schmutz J."/>
            <person name="Soltis P."/>
            <person name="Soltis D."/>
            <person name="Chen Z.-H."/>
        </authorList>
    </citation>
    <scope>NUCLEOTIDE SEQUENCE</scope>
    <source>
        <strain evidence="4">Whitten #5841</strain>
        <tissue evidence="4">Leaf</tissue>
    </source>
</reference>
<name>A0A8T2SJ09_CERRI</name>
<dbReference type="PROSITE" id="PS50102">
    <property type="entry name" value="RRM"/>
    <property type="match status" value="2"/>
</dbReference>
<evidence type="ECO:0000256" key="2">
    <source>
        <dbReference type="PROSITE-ProRule" id="PRU00176"/>
    </source>
</evidence>
<dbReference type="PANTHER" id="PTHR48025:SF1">
    <property type="entry name" value="RRM DOMAIN-CONTAINING PROTEIN"/>
    <property type="match status" value="1"/>
</dbReference>
<organism evidence="4 5">
    <name type="scientific">Ceratopteris richardii</name>
    <name type="common">Triangle waterfern</name>
    <dbReference type="NCBI Taxonomy" id="49495"/>
    <lineage>
        <taxon>Eukaryota</taxon>
        <taxon>Viridiplantae</taxon>
        <taxon>Streptophyta</taxon>
        <taxon>Embryophyta</taxon>
        <taxon>Tracheophyta</taxon>
        <taxon>Polypodiopsida</taxon>
        <taxon>Polypodiidae</taxon>
        <taxon>Polypodiales</taxon>
        <taxon>Pteridineae</taxon>
        <taxon>Pteridaceae</taxon>
        <taxon>Parkerioideae</taxon>
        <taxon>Ceratopteris</taxon>
    </lineage>
</organism>
<comment type="caution">
    <text evidence="4">The sequence shown here is derived from an EMBL/GenBank/DDBJ whole genome shotgun (WGS) entry which is preliminary data.</text>
</comment>
<dbReference type="PANTHER" id="PTHR48025">
    <property type="entry name" value="OS02G0815200 PROTEIN"/>
    <property type="match status" value="1"/>
</dbReference>
<proteinExistence type="predicted"/>
<dbReference type="SMART" id="SM00360">
    <property type="entry name" value="RRM"/>
    <property type="match status" value="2"/>
</dbReference>
<dbReference type="OrthoDB" id="439808at2759"/>
<evidence type="ECO:0000256" key="1">
    <source>
        <dbReference type="ARBA" id="ARBA00022884"/>
    </source>
</evidence>
<evidence type="ECO:0000313" key="5">
    <source>
        <dbReference type="Proteomes" id="UP000825935"/>
    </source>
</evidence>
<dbReference type="Proteomes" id="UP000825935">
    <property type="component" value="Chromosome 20"/>
</dbReference>
<dbReference type="SUPFAM" id="SSF54928">
    <property type="entry name" value="RNA-binding domain, RBD"/>
    <property type="match status" value="2"/>
</dbReference>
<evidence type="ECO:0000259" key="3">
    <source>
        <dbReference type="PROSITE" id="PS50102"/>
    </source>
</evidence>
<dbReference type="InterPro" id="IPR000504">
    <property type="entry name" value="RRM_dom"/>
</dbReference>
<keyword evidence="1 2" id="KW-0694">RNA-binding</keyword>
<dbReference type="GO" id="GO:0003729">
    <property type="term" value="F:mRNA binding"/>
    <property type="evidence" value="ECO:0007669"/>
    <property type="project" value="TreeGrafter"/>
</dbReference>
<accession>A0A8T2SJ09</accession>
<keyword evidence="5" id="KW-1185">Reference proteome</keyword>
<dbReference type="EMBL" id="CM035425">
    <property type="protein sequence ID" value="KAH7332367.1"/>
    <property type="molecule type" value="Genomic_DNA"/>
</dbReference>
<gene>
    <name evidence="4" type="ORF">KP509_20G084200</name>
</gene>
<feature type="domain" description="RRM" evidence="3">
    <location>
        <begin position="102"/>
        <end position="180"/>
    </location>
</feature>
<dbReference type="InterPro" id="IPR050502">
    <property type="entry name" value="Euk_RNA-bind_prot"/>
</dbReference>
<dbReference type="InterPro" id="IPR035979">
    <property type="entry name" value="RBD_domain_sf"/>
</dbReference>
<sequence length="313" mass="34133">MASSCFSSMNGSVATATTYRSDSGVYLVQPSRSQVSLRPFKNCMISLSVPRTCFGNSHGISIITQAHAELAVEDLRDVDEVESVDASIDDGETDNGAAQSGFKLYVGNLPWSCNSEELASVFQNVGSVDMVEVIYDRESGRSRGFGFVTMSSMEDCNAAIQKLDGADYAGRTLRVNFPVRNKGESPPRSFRASNNSNKLFVGNLAWGVDDAMLGEMFSEYGQVLDARVVNDRETGRSRGFGFVTMSSEAEVNEAMNKMDGAVCTIFSYCFTRLLSLAIAVHAFCLVCRMQSVEGRNLRVNMAGQRPGARNDFF</sequence>
<evidence type="ECO:0000313" key="4">
    <source>
        <dbReference type="EMBL" id="KAH7332367.1"/>
    </source>
</evidence>
<dbReference type="Gene3D" id="3.30.70.330">
    <property type="match status" value="2"/>
</dbReference>
<dbReference type="AlphaFoldDB" id="A0A8T2SJ09"/>
<dbReference type="Pfam" id="PF00076">
    <property type="entry name" value="RRM_1"/>
    <property type="match status" value="2"/>
</dbReference>
<feature type="domain" description="RRM" evidence="3">
    <location>
        <begin position="197"/>
        <end position="304"/>
    </location>
</feature>
<dbReference type="InterPro" id="IPR012677">
    <property type="entry name" value="Nucleotide-bd_a/b_plait_sf"/>
</dbReference>
<protein>
    <recommendedName>
        <fullName evidence="3">RRM domain-containing protein</fullName>
    </recommendedName>
</protein>